<feature type="domain" description="IstB-like ATP-binding" evidence="1">
    <location>
        <begin position="168"/>
        <end position="228"/>
    </location>
</feature>
<keyword evidence="3" id="KW-1185">Reference proteome</keyword>
<accession>A0ABR7T7R4</accession>
<dbReference type="PANTHER" id="PTHR30050">
    <property type="entry name" value="CHROMOSOMAL REPLICATION INITIATOR PROTEIN DNAA"/>
    <property type="match status" value="1"/>
</dbReference>
<dbReference type="Pfam" id="PF01695">
    <property type="entry name" value="IstB_IS21"/>
    <property type="match status" value="1"/>
</dbReference>
<keyword evidence="2" id="KW-0547">Nucleotide-binding</keyword>
<gene>
    <name evidence="2" type="ORF">H1S01_18200</name>
</gene>
<organism evidence="2 3">
    <name type="scientific">Heliobacterium chlorum</name>
    <dbReference type="NCBI Taxonomy" id="2698"/>
    <lineage>
        <taxon>Bacteria</taxon>
        <taxon>Bacillati</taxon>
        <taxon>Bacillota</taxon>
        <taxon>Clostridia</taxon>
        <taxon>Eubacteriales</taxon>
        <taxon>Heliobacteriaceae</taxon>
        <taxon>Heliobacterium</taxon>
    </lineage>
</organism>
<proteinExistence type="predicted"/>
<evidence type="ECO:0000313" key="2">
    <source>
        <dbReference type="EMBL" id="MBC9786390.1"/>
    </source>
</evidence>
<keyword evidence="2" id="KW-0067">ATP-binding</keyword>
<dbReference type="Gene3D" id="3.40.50.300">
    <property type="entry name" value="P-loop containing nucleotide triphosphate hydrolases"/>
    <property type="match status" value="1"/>
</dbReference>
<dbReference type="Proteomes" id="UP000617402">
    <property type="component" value="Unassembled WGS sequence"/>
</dbReference>
<dbReference type="SUPFAM" id="SSF52540">
    <property type="entry name" value="P-loop containing nucleoside triphosphate hydrolases"/>
    <property type="match status" value="1"/>
</dbReference>
<comment type="caution">
    <text evidence="2">The sequence shown here is derived from an EMBL/GenBank/DDBJ whole genome shotgun (WGS) entry which is preliminary data.</text>
</comment>
<dbReference type="InterPro" id="IPR027417">
    <property type="entry name" value="P-loop_NTPase"/>
</dbReference>
<reference evidence="2 3" key="1">
    <citation type="submission" date="2020-07" db="EMBL/GenBank/DDBJ databases">
        <title>Draft whole-genome sequence of Heliobacterium chlorum DSM 3682, type strain.</title>
        <authorList>
            <person name="Kyndt J.A."/>
            <person name="Meyer T.E."/>
            <person name="Imhoff J.F."/>
        </authorList>
    </citation>
    <scope>NUCLEOTIDE SEQUENCE [LARGE SCALE GENOMIC DNA]</scope>
    <source>
        <strain evidence="2 3">DSM 3682</strain>
    </source>
</reference>
<dbReference type="InterPro" id="IPR002611">
    <property type="entry name" value="IstB_ATP-bd"/>
</dbReference>
<dbReference type="PANTHER" id="PTHR30050:SF4">
    <property type="entry name" value="ATP-BINDING PROTEIN RV3427C IN INSERTION SEQUENCE-RELATED"/>
    <property type="match status" value="1"/>
</dbReference>
<protein>
    <submittedName>
        <fullName evidence="2">ATP-binding protein</fullName>
    </submittedName>
</protein>
<evidence type="ECO:0000313" key="3">
    <source>
        <dbReference type="Proteomes" id="UP000617402"/>
    </source>
</evidence>
<dbReference type="EMBL" id="JACVHF010000036">
    <property type="protein sequence ID" value="MBC9786390.1"/>
    <property type="molecule type" value="Genomic_DNA"/>
</dbReference>
<name>A0ABR7T7R4_HELCL</name>
<evidence type="ECO:0000259" key="1">
    <source>
        <dbReference type="Pfam" id="PF01695"/>
    </source>
</evidence>
<dbReference type="GO" id="GO:0005524">
    <property type="term" value="F:ATP binding"/>
    <property type="evidence" value="ECO:0007669"/>
    <property type="project" value="UniProtKB-KW"/>
</dbReference>
<sequence length="256" mass="28070">MCGVEKCLLKGKCKQAGNPALCGHLCYAFLKLQGESGNGGIWGLAGIPKAYTGVSARELPFEQDNPVAYAAIQKYCADVLGKVEKGCGLYLFSIPQPDNPKGTGTGKTTAAVAILNEFLVARTIEHVTNRRRIEEVPALFVNASKYQNSFNAQFRGTPEMQQTSSVHYYRLKERMLKAELLVLDDIGVREATEAYRSEFYEVIDGRIIEGQSTIYTSNVPLNDIAGLLDERIASRIEGAAIPVSFRGVDHRKAGLY</sequence>